<evidence type="ECO:0000256" key="3">
    <source>
        <dbReference type="ARBA" id="ARBA00022679"/>
    </source>
</evidence>
<dbReference type="PANTHER" id="PTHR42933:SF1">
    <property type="entry name" value="SITE-SPECIFIC DNA-METHYLTRANSFERASE (ADENINE-SPECIFIC)"/>
    <property type="match status" value="1"/>
</dbReference>
<feature type="domain" description="DNA methylase adenine-specific" evidence="8">
    <location>
        <begin position="60"/>
        <end position="335"/>
    </location>
</feature>
<dbReference type="InterPro" id="IPR029063">
    <property type="entry name" value="SAM-dependent_MTases_sf"/>
</dbReference>
<proteinExistence type="predicted"/>
<evidence type="ECO:0000256" key="7">
    <source>
        <dbReference type="SAM" id="Coils"/>
    </source>
</evidence>
<feature type="coiled-coil region" evidence="7">
    <location>
        <begin position="343"/>
        <end position="370"/>
    </location>
</feature>
<evidence type="ECO:0000256" key="2">
    <source>
        <dbReference type="ARBA" id="ARBA00022603"/>
    </source>
</evidence>
<dbReference type="SUPFAM" id="SSF53335">
    <property type="entry name" value="S-adenosyl-L-methionine-dependent methyltransferases"/>
    <property type="match status" value="1"/>
</dbReference>
<accession>A0A8S5M4K5</accession>
<dbReference type="GO" id="GO:0003677">
    <property type="term" value="F:DNA binding"/>
    <property type="evidence" value="ECO:0007669"/>
    <property type="project" value="InterPro"/>
</dbReference>
<keyword evidence="4" id="KW-0949">S-adenosyl-L-methionine</keyword>
<evidence type="ECO:0000256" key="1">
    <source>
        <dbReference type="ARBA" id="ARBA00011900"/>
    </source>
</evidence>
<evidence type="ECO:0000256" key="5">
    <source>
        <dbReference type="ARBA" id="ARBA00022747"/>
    </source>
</evidence>
<keyword evidence="3" id="KW-0808">Transferase</keyword>
<comment type="catalytic activity">
    <reaction evidence="6">
        <text>a 2'-deoxyadenosine in DNA + S-adenosyl-L-methionine = an N(6)-methyl-2'-deoxyadenosine in DNA + S-adenosyl-L-homocysteine + H(+)</text>
        <dbReference type="Rhea" id="RHEA:15197"/>
        <dbReference type="Rhea" id="RHEA-COMP:12418"/>
        <dbReference type="Rhea" id="RHEA-COMP:12419"/>
        <dbReference type="ChEBI" id="CHEBI:15378"/>
        <dbReference type="ChEBI" id="CHEBI:57856"/>
        <dbReference type="ChEBI" id="CHEBI:59789"/>
        <dbReference type="ChEBI" id="CHEBI:90615"/>
        <dbReference type="ChEBI" id="CHEBI:90616"/>
        <dbReference type="EC" id="2.1.1.72"/>
    </reaction>
</comment>
<dbReference type="InterPro" id="IPR003356">
    <property type="entry name" value="DNA_methylase_A-5"/>
</dbReference>
<dbReference type="GO" id="GO:0009007">
    <property type="term" value="F:site-specific DNA-methyltransferase (adenine-specific) activity"/>
    <property type="evidence" value="ECO:0007669"/>
    <property type="project" value="UniProtKB-EC"/>
</dbReference>
<dbReference type="PROSITE" id="PS00092">
    <property type="entry name" value="N6_MTASE"/>
    <property type="match status" value="1"/>
</dbReference>
<dbReference type="InterPro" id="IPR051537">
    <property type="entry name" value="DNA_Adenine_Mtase"/>
</dbReference>
<dbReference type="Pfam" id="PF02384">
    <property type="entry name" value="N6_Mtase"/>
    <property type="match status" value="1"/>
</dbReference>
<dbReference type="EMBL" id="BK014817">
    <property type="protein sequence ID" value="DAD77056.1"/>
    <property type="molecule type" value="Genomic_DNA"/>
</dbReference>
<evidence type="ECO:0000256" key="4">
    <source>
        <dbReference type="ARBA" id="ARBA00022691"/>
    </source>
</evidence>
<dbReference type="EC" id="2.1.1.72" evidence="1"/>
<keyword evidence="5" id="KW-0680">Restriction system</keyword>
<dbReference type="InterPro" id="IPR002052">
    <property type="entry name" value="DNA_methylase_N6_adenine_CS"/>
</dbReference>
<evidence type="ECO:0000313" key="9">
    <source>
        <dbReference type="EMBL" id="DAD77056.1"/>
    </source>
</evidence>
<sequence>MPSLLEIFGEQESYRLPDAILAALLVGDQEKIAATAELFAESSLRDYFQSDAGDRSKLKQDFTPDCICDLVARLMKPGTVLDMCAGTGSLTEAAVKHSKRDFFMREFSTRTIPFALLNAAIQNQSGIMQEADCLRGTVAKQWEVMPGERFSSVVEADISEAGKFDNVIMNPPYSMSFPDTKEYSFSGICCPASKADFGFVMQGLAHLKEGGRLIAILPHGVLFRGNSEREFRKYLIEQGLISAVIGLPDKLFLNTGIPVFIFILEKGSKDTLFIDASKDFKKGSKQNDMLPEHIERVIAAFRVRKSWERYAELVTPDKMAENDYNLNIPRYVDTHVPEPLPDMETLLKELQDIEAEEAGARKELAGMMRDLCGGDKDMAVVKKHIEILEADGQMGLVL</sequence>
<dbReference type="PRINTS" id="PR00507">
    <property type="entry name" value="N12N6MTFRASE"/>
</dbReference>
<dbReference type="Gene3D" id="3.40.50.150">
    <property type="entry name" value="Vaccinia Virus protein VP39"/>
    <property type="match status" value="1"/>
</dbReference>
<dbReference type="GO" id="GO:0009307">
    <property type="term" value="P:DNA restriction-modification system"/>
    <property type="evidence" value="ECO:0007669"/>
    <property type="project" value="UniProtKB-KW"/>
</dbReference>
<keyword evidence="7" id="KW-0175">Coiled coil</keyword>
<organism evidence="9">
    <name type="scientific">Siphoviridae sp. ct0d96</name>
    <dbReference type="NCBI Taxonomy" id="2826268"/>
    <lineage>
        <taxon>Viruses</taxon>
        <taxon>Duplodnaviria</taxon>
        <taxon>Heunggongvirae</taxon>
        <taxon>Uroviricota</taxon>
        <taxon>Caudoviricetes</taxon>
    </lineage>
</organism>
<dbReference type="CDD" id="cd02440">
    <property type="entry name" value="AdoMet_MTases"/>
    <property type="match status" value="1"/>
</dbReference>
<evidence type="ECO:0000256" key="6">
    <source>
        <dbReference type="ARBA" id="ARBA00047942"/>
    </source>
</evidence>
<dbReference type="PANTHER" id="PTHR42933">
    <property type="entry name" value="SLR6095 PROTEIN"/>
    <property type="match status" value="1"/>
</dbReference>
<evidence type="ECO:0000259" key="8">
    <source>
        <dbReference type="Pfam" id="PF02384"/>
    </source>
</evidence>
<name>A0A8S5M4K5_9CAUD</name>
<dbReference type="GO" id="GO:0032259">
    <property type="term" value="P:methylation"/>
    <property type="evidence" value="ECO:0007669"/>
    <property type="project" value="UniProtKB-KW"/>
</dbReference>
<reference evidence="9" key="1">
    <citation type="journal article" date="2021" name="Proc. Natl. Acad. Sci. U.S.A.">
        <title>A Catalog of Tens of Thousands of Viruses from Human Metagenomes Reveals Hidden Associations with Chronic Diseases.</title>
        <authorList>
            <person name="Tisza M.J."/>
            <person name="Buck C.B."/>
        </authorList>
    </citation>
    <scope>NUCLEOTIDE SEQUENCE</scope>
    <source>
        <strain evidence="9">Ct0d96</strain>
    </source>
</reference>
<keyword evidence="2 9" id="KW-0489">Methyltransferase</keyword>
<dbReference type="GO" id="GO:0008170">
    <property type="term" value="F:N-methyltransferase activity"/>
    <property type="evidence" value="ECO:0007669"/>
    <property type="project" value="InterPro"/>
</dbReference>
<protein>
    <recommendedName>
        <fullName evidence="1">site-specific DNA-methyltransferase (adenine-specific)</fullName>
        <ecNumber evidence="1">2.1.1.72</ecNumber>
    </recommendedName>
</protein>